<dbReference type="InterPro" id="IPR043136">
    <property type="entry name" value="B30.2/SPRY_sf"/>
</dbReference>
<keyword evidence="1" id="KW-0175">Coiled coil</keyword>
<gene>
    <name evidence="2" type="ORF">MENT_LOCUS1104</name>
</gene>
<dbReference type="OrthoDB" id="25503at2759"/>
<feature type="coiled-coil region" evidence="1">
    <location>
        <begin position="84"/>
        <end position="357"/>
    </location>
</feature>
<dbReference type="EMBL" id="CAJEWN010000003">
    <property type="protein sequence ID" value="CAD2125221.1"/>
    <property type="molecule type" value="Genomic_DNA"/>
</dbReference>
<dbReference type="Gene3D" id="2.60.120.920">
    <property type="match status" value="1"/>
</dbReference>
<accession>A0A6V7TLF2</accession>
<evidence type="ECO:0000313" key="2">
    <source>
        <dbReference type="EMBL" id="CAD2125221.1"/>
    </source>
</evidence>
<comment type="caution">
    <text evidence="2">The sequence shown here is derived from an EMBL/GenBank/DDBJ whole genome shotgun (WGS) entry which is preliminary data.</text>
</comment>
<sequence>MSDNLQGVNDDLASTLCSCSTSTFEDSLNRIKLLEVEKDKTNLAFQLILAKLDLGLYHDQTIIKQLQELNEKMGGNEKIFNLQKMQCFENKNKLKIEVEKQKEEIKSLESDKLGKEGEIKSLKENLEENKNELDDYKNKMVKLEEERLLAENELFKIKEEFGKLKEENEKIFEEKLELLKELEENKLKIEKYEEDKKLELINLAKLKNENEGIFKVKNKLLEENKIKIMKIEEENKELNKKLKDSENQIYQLRREITQNKRNYEQAIKQVKDLAEDRDGQIKTLTERNAAYSDAKYEAEKKAKELLIKNEQLQIENKDFVANIQLKDEKIRSFEIQVKALKEMNKARNNKIVELTAELDKLNKGNKQILYVKSPNKMSTIKNQNSCCENKCINSNLSSGICSKGNGYVNVYENGLIKYNNELTNDVRIVGENKWIFLYGQHPYSKASGYDSNYSLFYFEVKIFKELNSEISYAGIGFDVPNVKIFLSDSTHYWAEYQRFGWVDGDVFGCGIVFPPKNDLKTKAYVFFTKNGNKIGKNILLEEDNINFYPFIGLLSCSVETNFGNDLLSKPFVYKIDNYIK</sequence>
<dbReference type="AlphaFoldDB" id="A0A6V7TLF2"/>
<evidence type="ECO:0000313" key="3">
    <source>
        <dbReference type="Proteomes" id="UP000580250"/>
    </source>
</evidence>
<dbReference type="Proteomes" id="UP000580250">
    <property type="component" value="Unassembled WGS sequence"/>
</dbReference>
<name>A0A6V7TLF2_MELEN</name>
<reference evidence="2 3" key="1">
    <citation type="submission" date="2020-08" db="EMBL/GenBank/DDBJ databases">
        <authorList>
            <person name="Koutsovoulos G."/>
            <person name="Danchin GJ E."/>
        </authorList>
    </citation>
    <scope>NUCLEOTIDE SEQUENCE [LARGE SCALE GENOMIC DNA]</scope>
</reference>
<evidence type="ECO:0000256" key="1">
    <source>
        <dbReference type="SAM" id="Coils"/>
    </source>
</evidence>
<proteinExistence type="predicted"/>
<protein>
    <submittedName>
        <fullName evidence="2">Uncharacterized protein</fullName>
    </submittedName>
</protein>
<organism evidence="2 3">
    <name type="scientific">Meloidogyne enterolobii</name>
    <name type="common">Root-knot nematode worm</name>
    <name type="synonym">Meloidogyne mayaguensis</name>
    <dbReference type="NCBI Taxonomy" id="390850"/>
    <lineage>
        <taxon>Eukaryota</taxon>
        <taxon>Metazoa</taxon>
        <taxon>Ecdysozoa</taxon>
        <taxon>Nematoda</taxon>
        <taxon>Chromadorea</taxon>
        <taxon>Rhabditida</taxon>
        <taxon>Tylenchina</taxon>
        <taxon>Tylenchomorpha</taxon>
        <taxon>Tylenchoidea</taxon>
        <taxon>Meloidogynidae</taxon>
        <taxon>Meloidogyninae</taxon>
        <taxon>Meloidogyne</taxon>
    </lineage>
</organism>